<dbReference type="PROSITE" id="PS00624">
    <property type="entry name" value="GMC_OXRED_2"/>
    <property type="match status" value="1"/>
</dbReference>
<evidence type="ECO:0000259" key="6">
    <source>
        <dbReference type="PROSITE" id="PS00623"/>
    </source>
</evidence>
<dbReference type="Gene3D" id="3.30.560.10">
    <property type="entry name" value="Glucose Oxidase, domain 3"/>
    <property type="match status" value="1"/>
</dbReference>
<comment type="cofactor">
    <cofactor evidence="1">
        <name>FAD</name>
        <dbReference type="ChEBI" id="CHEBI:57692"/>
    </cofactor>
</comment>
<dbReference type="Proteomes" id="UP000466578">
    <property type="component" value="Chromosome"/>
</dbReference>
<dbReference type="InterPro" id="IPR012132">
    <property type="entry name" value="GMC_OxRdtase"/>
</dbReference>
<evidence type="ECO:0000259" key="7">
    <source>
        <dbReference type="PROSITE" id="PS00624"/>
    </source>
</evidence>
<dbReference type="InterPro" id="IPR007867">
    <property type="entry name" value="GMC_OxRtase_C"/>
</dbReference>
<evidence type="ECO:0000256" key="3">
    <source>
        <dbReference type="ARBA" id="ARBA00022630"/>
    </source>
</evidence>
<dbReference type="PANTHER" id="PTHR11552">
    <property type="entry name" value="GLUCOSE-METHANOL-CHOLINE GMC OXIDOREDUCTASE"/>
    <property type="match status" value="1"/>
</dbReference>
<reference evidence="8 9" key="1">
    <citation type="journal article" date="2019" name="Emerg. Microbes Infect.">
        <title>Comprehensive subspecies identification of 175 nontuberculous mycobacteria species based on 7547 genomic profiles.</title>
        <authorList>
            <person name="Matsumoto Y."/>
            <person name="Kinjo T."/>
            <person name="Motooka D."/>
            <person name="Nabeya D."/>
            <person name="Jung N."/>
            <person name="Uechi K."/>
            <person name="Horii T."/>
            <person name="Iida T."/>
            <person name="Fujita J."/>
            <person name="Nakamura S."/>
        </authorList>
    </citation>
    <scope>NUCLEOTIDE SEQUENCE [LARGE SCALE GENOMIC DNA]</scope>
    <source>
        <strain evidence="8 9">JCM 30622</strain>
    </source>
</reference>
<dbReference type="Gene3D" id="3.50.50.60">
    <property type="entry name" value="FAD/NAD(P)-binding domain"/>
    <property type="match status" value="1"/>
</dbReference>
<evidence type="ECO:0000256" key="4">
    <source>
        <dbReference type="ARBA" id="ARBA00022827"/>
    </source>
</evidence>
<name>A0ABN6AXL6_9MYCO</name>
<keyword evidence="3 5" id="KW-0285">Flavoprotein</keyword>
<dbReference type="EMBL" id="AP022597">
    <property type="protein sequence ID" value="BBY72559.1"/>
    <property type="molecule type" value="Genomic_DNA"/>
</dbReference>
<dbReference type="Pfam" id="PF00732">
    <property type="entry name" value="GMC_oxred_N"/>
    <property type="match status" value="1"/>
</dbReference>
<dbReference type="Pfam" id="PF05199">
    <property type="entry name" value="GMC_oxred_C"/>
    <property type="match status" value="1"/>
</dbReference>
<dbReference type="RefSeq" id="WP_014384986.1">
    <property type="nucleotide sequence ID" value="NC_016948.1"/>
</dbReference>
<evidence type="ECO:0000256" key="2">
    <source>
        <dbReference type="ARBA" id="ARBA00010790"/>
    </source>
</evidence>
<dbReference type="InterPro" id="IPR036188">
    <property type="entry name" value="FAD/NAD-bd_sf"/>
</dbReference>
<evidence type="ECO:0000313" key="9">
    <source>
        <dbReference type="Proteomes" id="UP000466578"/>
    </source>
</evidence>
<comment type="similarity">
    <text evidence="2 5">Belongs to the GMC oxidoreductase family.</text>
</comment>
<gene>
    <name evidence="8" type="ORF">MPRI_47460</name>
</gene>
<evidence type="ECO:0000256" key="5">
    <source>
        <dbReference type="RuleBase" id="RU003968"/>
    </source>
</evidence>
<keyword evidence="4 5" id="KW-0274">FAD</keyword>
<protein>
    <submittedName>
        <fullName evidence="8">GMC oxidoreductase</fullName>
    </submittedName>
</protein>
<organism evidence="8 9">
    <name type="scientific">Mycobacterium paraintracellulare</name>
    <dbReference type="NCBI Taxonomy" id="1138383"/>
    <lineage>
        <taxon>Bacteria</taxon>
        <taxon>Bacillati</taxon>
        <taxon>Actinomycetota</taxon>
        <taxon>Actinomycetes</taxon>
        <taxon>Mycobacteriales</taxon>
        <taxon>Mycobacteriaceae</taxon>
        <taxon>Mycobacterium</taxon>
        <taxon>Mycobacterium avium complex (MAC)</taxon>
    </lineage>
</organism>
<dbReference type="SUPFAM" id="SSF51905">
    <property type="entry name" value="FAD/NAD(P)-binding domain"/>
    <property type="match status" value="1"/>
</dbReference>
<dbReference type="InterPro" id="IPR000172">
    <property type="entry name" value="GMC_OxRdtase_N"/>
</dbReference>
<keyword evidence="9" id="KW-1185">Reference proteome</keyword>
<dbReference type="PANTHER" id="PTHR11552:SF147">
    <property type="entry name" value="CHOLINE DEHYDROGENASE, MITOCHONDRIAL"/>
    <property type="match status" value="1"/>
</dbReference>
<dbReference type="SUPFAM" id="SSF54373">
    <property type="entry name" value="FAD-linked reductases, C-terminal domain"/>
    <property type="match status" value="1"/>
</dbReference>
<feature type="domain" description="Glucose-methanol-choline oxidoreductase N-terminal" evidence="7">
    <location>
        <begin position="253"/>
        <end position="267"/>
    </location>
</feature>
<sequence>MTQEYDYIVVGAGSAGCVLANRLSENPTCRVLLLEAGGRATTPLIHMPKGFGKLFENEKLVWRYPTTPFGPNAEFEYWPRGKVLGGSSSINGMVYNRGNRDDYDELLLLGNEGWGGDDILPIFKSIEDHVFGATPTRGSGGPLHVSVQSDTDPLCAEMITSATRIGLRQVVDINESDEERVGLAPATIKNGRRVSAADAFLAPVRSRPNLTVLTGALVERVIVARGRAVGVVFRRKGSRAEALARSEVVLSLGSLGSPKLLQLSGIGPADVLASAGIPLLVNAPNVGRRMREHRCVAVKYRLKENLGYNRQLASTLAQAITGAKYLATRKGPLAAPAYDILAFVKTDPAASRVDGQLLLGPLSVGTYKPGEPVGVETQPGISCMGEVLRPTSEGTVAIASADPNDHPVITPNFFASDYDRKTGVALLRTIRNIFSQPPISDRISHETFPGPQVQTDEALIDSALDAGYCGYHAVGTCAMGPDEYDVVDSRLRVRGVDGLRVVDCSVMPTMIAGNLNGPIMAMAWRAADFILHDQGLVDRQSSGSRR</sequence>
<feature type="domain" description="Glucose-methanol-choline oxidoreductase N-terminal" evidence="6">
    <location>
        <begin position="81"/>
        <end position="104"/>
    </location>
</feature>
<dbReference type="PIRSF" id="PIRSF000137">
    <property type="entry name" value="Alcohol_oxidase"/>
    <property type="match status" value="1"/>
</dbReference>
<dbReference type="PROSITE" id="PS00623">
    <property type="entry name" value="GMC_OXRED_1"/>
    <property type="match status" value="1"/>
</dbReference>
<evidence type="ECO:0000313" key="8">
    <source>
        <dbReference type="EMBL" id="BBY72559.1"/>
    </source>
</evidence>
<dbReference type="GeneID" id="45455060"/>
<accession>A0ABN6AXL6</accession>
<proteinExistence type="inferred from homology"/>
<evidence type="ECO:0000256" key="1">
    <source>
        <dbReference type="ARBA" id="ARBA00001974"/>
    </source>
</evidence>